<evidence type="ECO:0000256" key="1">
    <source>
        <dbReference type="SAM" id="MobiDB-lite"/>
    </source>
</evidence>
<dbReference type="AlphaFoldDB" id="A0A166MWA5"/>
<keyword evidence="3" id="KW-1185">Reference proteome</keyword>
<organism evidence="2 3">
    <name type="scientific">Exidia glandulosa HHB12029</name>
    <dbReference type="NCBI Taxonomy" id="1314781"/>
    <lineage>
        <taxon>Eukaryota</taxon>
        <taxon>Fungi</taxon>
        <taxon>Dikarya</taxon>
        <taxon>Basidiomycota</taxon>
        <taxon>Agaricomycotina</taxon>
        <taxon>Agaricomycetes</taxon>
        <taxon>Auriculariales</taxon>
        <taxon>Exidiaceae</taxon>
        <taxon>Exidia</taxon>
    </lineage>
</organism>
<dbReference type="EMBL" id="KV426879">
    <property type="protein sequence ID" value="KZV78483.1"/>
    <property type="molecule type" value="Genomic_DNA"/>
</dbReference>
<proteinExistence type="predicted"/>
<sequence length="187" mass="20767">MDTRGHDTARDGHTEHGILRSRAHQRRLAYIDQLARQRLPASDTSLRMVAIRGQSLVHRGRSRAARTSSDSSTRLQRLLASYTSLTYPPSTPYSQSRAPRSVRGAQTGSMIPTDSFVSPESESCSQHRSQFFGRRAPTLSSYHRTRTAVLHSLVFHGSTDSLNPYQLSIPDQDASTAVRRAARGHIA</sequence>
<feature type="compositionally biased region" description="Basic and acidic residues" evidence="1">
    <location>
        <begin position="1"/>
        <end position="18"/>
    </location>
</feature>
<reference evidence="2 3" key="1">
    <citation type="journal article" date="2016" name="Mol. Biol. Evol.">
        <title>Comparative Genomics of Early-Diverging Mushroom-Forming Fungi Provides Insights into the Origins of Lignocellulose Decay Capabilities.</title>
        <authorList>
            <person name="Nagy L.G."/>
            <person name="Riley R."/>
            <person name="Tritt A."/>
            <person name="Adam C."/>
            <person name="Daum C."/>
            <person name="Floudas D."/>
            <person name="Sun H."/>
            <person name="Yadav J.S."/>
            <person name="Pangilinan J."/>
            <person name="Larsson K.H."/>
            <person name="Matsuura K."/>
            <person name="Barry K."/>
            <person name="Labutti K."/>
            <person name="Kuo R."/>
            <person name="Ohm R.A."/>
            <person name="Bhattacharya S.S."/>
            <person name="Shirouzu T."/>
            <person name="Yoshinaga Y."/>
            <person name="Martin F.M."/>
            <person name="Grigoriev I.V."/>
            <person name="Hibbett D.S."/>
        </authorList>
    </citation>
    <scope>NUCLEOTIDE SEQUENCE [LARGE SCALE GENOMIC DNA]</scope>
    <source>
        <strain evidence="2 3">HHB12029</strain>
    </source>
</reference>
<accession>A0A166MWA5</accession>
<protein>
    <submittedName>
        <fullName evidence="2">Uncharacterized protein</fullName>
    </submittedName>
</protein>
<evidence type="ECO:0000313" key="3">
    <source>
        <dbReference type="Proteomes" id="UP000077266"/>
    </source>
</evidence>
<gene>
    <name evidence="2" type="ORF">EXIGLDRAFT_783768</name>
</gene>
<name>A0A166MWA5_EXIGL</name>
<dbReference type="Proteomes" id="UP000077266">
    <property type="component" value="Unassembled WGS sequence"/>
</dbReference>
<dbReference type="InParanoid" id="A0A166MWA5"/>
<feature type="region of interest" description="Disordered" evidence="1">
    <location>
        <begin position="1"/>
        <end position="21"/>
    </location>
</feature>
<evidence type="ECO:0000313" key="2">
    <source>
        <dbReference type="EMBL" id="KZV78483.1"/>
    </source>
</evidence>